<keyword evidence="3" id="KW-0812">Transmembrane</keyword>
<evidence type="ECO:0000256" key="3">
    <source>
        <dbReference type="ARBA" id="ARBA00022692"/>
    </source>
</evidence>
<dbReference type="EMBL" id="AUSU01000537">
    <property type="protein sequence ID" value="EPS73170.1"/>
    <property type="molecule type" value="Genomic_DNA"/>
</dbReference>
<dbReference type="AlphaFoldDB" id="S8D189"/>
<dbReference type="InterPro" id="IPR006968">
    <property type="entry name" value="RUS_fam"/>
</dbReference>
<evidence type="ECO:0000259" key="6">
    <source>
        <dbReference type="Pfam" id="PF04884"/>
    </source>
</evidence>
<feature type="domain" description="Root UVB sensitive protein C-terminal" evidence="7">
    <location>
        <begin position="266"/>
        <end position="408"/>
    </location>
</feature>
<proteinExistence type="inferred from homology"/>
<evidence type="ECO:0000313" key="9">
    <source>
        <dbReference type="Proteomes" id="UP000015453"/>
    </source>
</evidence>
<dbReference type="OrthoDB" id="364779at2759"/>
<keyword evidence="5" id="KW-0472">Membrane</keyword>
<keyword evidence="4" id="KW-1133">Transmembrane helix</keyword>
<organism evidence="8 9">
    <name type="scientific">Genlisea aurea</name>
    <dbReference type="NCBI Taxonomy" id="192259"/>
    <lineage>
        <taxon>Eukaryota</taxon>
        <taxon>Viridiplantae</taxon>
        <taxon>Streptophyta</taxon>
        <taxon>Embryophyta</taxon>
        <taxon>Tracheophyta</taxon>
        <taxon>Spermatophyta</taxon>
        <taxon>Magnoliopsida</taxon>
        <taxon>eudicotyledons</taxon>
        <taxon>Gunneridae</taxon>
        <taxon>Pentapetalae</taxon>
        <taxon>asterids</taxon>
        <taxon>lamiids</taxon>
        <taxon>Lamiales</taxon>
        <taxon>Lentibulariaceae</taxon>
        <taxon>Genlisea</taxon>
    </lineage>
</organism>
<comment type="subcellular location">
    <subcellularLocation>
        <location evidence="1">Membrane</location>
    </subcellularLocation>
</comment>
<sequence>IEEWNGARKTATLVIAADSVRKSALRFTLLSRRILDAFVPEGFPSSVTPDYAPFQIWDSLQGLSTYIRTMLSTQALLTAFGVGEKSATVIGATFQWFLRDLTGMLGGLVFTFYQGSNLDSNAKMWRLVADLMNDIGMLTDLISPLFPSAFPFIVCFGSLSRSVSGVASGATRAALTQHFALQSNAADISAKEGSQETVATVVGMALGMVLARVTTGHPTAIWFCFLSLTFFHMYANYRAVICLSLNTLNFERSWILLSHYMESLPVISPKQVSDLEHVLPLWMTRSSSLHRRVSLGVRICSLDEDDTMKMSSLVTSYYHEGKYLPIVGKKKIRVIMHRDSTAADVLQAYIHSLVLAKLEGVKYDDRSIHSESRSWMQQNYSDFILKLQSSSWRTERLSAPSVAWKANWFSNTSADKDD</sequence>
<dbReference type="InterPro" id="IPR055412">
    <property type="entry name" value="UVB_sens_C"/>
</dbReference>
<evidence type="ECO:0000256" key="5">
    <source>
        <dbReference type="ARBA" id="ARBA00023136"/>
    </source>
</evidence>
<dbReference type="GO" id="GO:0016020">
    <property type="term" value="C:membrane"/>
    <property type="evidence" value="ECO:0007669"/>
    <property type="project" value="UniProtKB-SubCell"/>
</dbReference>
<dbReference type="PANTHER" id="PTHR12770:SF31">
    <property type="entry name" value="RUS FAMILY MEMBER 1"/>
    <property type="match status" value="1"/>
</dbReference>
<feature type="domain" description="Protein root UVB sensitive/RUS" evidence="6">
    <location>
        <begin position="30"/>
        <end position="263"/>
    </location>
</feature>
<evidence type="ECO:0000259" key="7">
    <source>
        <dbReference type="Pfam" id="PF24160"/>
    </source>
</evidence>
<evidence type="ECO:0000256" key="2">
    <source>
        <dbReference type="ARBA" id="ARBA00007558"/>
    </source>
</evidence>
<comment type="similarity">
    <text evidence="2">Belongs to the RUS1 family.</text>
</comment>
<evidence type="ECO:0000256" key="1">
    <source>
        <dbReference type="ARBA" id="ARBA00004370"/>
    </source>
</evidence>
<evidence type="ECO:0000256" key="4">
    <source>
        <dbReference type="ARBA" id="ARBA00022989"/>
    </source>
</evidence>
<dbReference type="Proteomes" id="UP000015453">
    <property type="component" value="Unassembled WGS sequence"/>
</dbReference>
<dbReference type="Pfam" id="PF04884">
    <property type="entry name" value="UVB_sens_prot"/>
    <property type="match status" value="1"/>
</dbReference>
<comment type="caution">
    <text evidence="8">The sequence shown here is derived from an EMBL/GenBank/DDBJ whole genome shotgun (WGS) entry which is preliminary data.</text>
</comment>
<gene>
    <name evidence="8" type="ORF">M569_01586</name>
</gene>
<feature type="non-terminal residue" evidence="8">
    <location>
        <position position="1"/>
    </location>
</feature>
<dbReference type="PANTHER" id="PTHR12770">
    <property type="entry name" value="RUS1 FAMILY PROTEIN C16ORF58"/>
    <property type="match status" value="1"/>
</dbReference>
<protein>
    <recommendedName>
        <fullName evidence="10">Protein root UVB sensitive 3</fullName>
    </recommendedName>
</protein>
<evidence type="ECO:0000313" key="8">
    <source>
        <dbReference type="EMBL" id="EPS73170.1"/>
    </source>
</evidence>
<reference evidence="8 9" key="1">
    <citation type="journal article" date="2013" name="BMC Genomics">
        <title>The miniature genome of a carnivorous plant Genlisea aurea contains a low number of genes and short non-coding sequences.</title>
        <authorList>
            <person name="Leushkin E.V."/>
            <person name="Sutormin R.A."/>
            <person name="Nabieva E.R."/>
            <person name="Penin A.A."/>
            <person name="Kondrashov A.S."/>
            <person name="Logacheva M.D."/>
        </authorList>
    </citation>
    <scope>NUCLEOTIDE SEQUENCE [LARGE SCALE GENOMIC DNA]</scope>
</reference>
<dbReference type="Pfam" id="PF24160">
    <property type="entry name" value="UVB_sens_C"/>
    <property type="match status" value="1"/>
</dbReference>
<accession>S8D189</accession>
<dbReference type="InterPro" id="IPR054549">
    <property type="entry name" value="UVB_sens_RUS_dom"/>
</dbReference>
<name>S8D189_9LAMI</name>
<keyword evidence="9" id="KW-1185">Reference proteome</keyword>
<evidence type="ECO:0008006" key="10">
    <source>
        <dbReference type="Google" id="ProtNLM"/>
    </source>
</evidence>